<dbReference type="PRINTS" id="PR00502">
    <property type="entry name" value="NUDIXFAMILY"/>
</dbReference>
<comment type="cofactor">
    <cofactor evidence="1">
        <name>Mg(2+)</name>
        <dbReference type="ChEBI" id="CHEBI:18420"/>
    </cofactor>
</comment>
<name>A0A3D8JUY0_9BURK</name>
<dbReference type="Pfam" id="PF00293">
    <property type="entry name" value="NUDIX"/>
    <property type="match status" value="1"/>
</dbReference>
<dbReference type="SUPFAM" id="SSF55811">
    <property type="entry name" value="Nudix"/>
    <property type="match status" value="1"/>
</dbReference>
<evidence type="ECO:0000256" key="1">
    <source>
        <dbReference type="ARBA" id="ARBA00001946"/>
    </source>
</evidence>
<gene>
    <name evidence="6" type="ORF">DWV00_19935</name>
</gene>
<dbReference type="PROSITE" id="PS51462">
    <property type="entry name" value="NUDIX"/>
    <property type="match status" value="1"/>
</dbReference>
<comment type="caution">
    <text evidence="6">The sequence shown here is derived from an EMBL/GenBank/DDBJ whole genome shotgun (WGS) entry which is preliminary data.</text>
</comment>
<dbReference type="GO" id="GO:0016787">
    <property type="term" value="F:hydrolase activity"/>
    <property type="evidence" value="ECO:0007669"/>
    <property type="project" value="UniProtKB-KW"/>
</dbReference>
<dbReference type="EMBL" id="QRGA01000011">
    <property type="protein sequence ID" value="RDU96933.1"/>
    <property type="molecule type" value="Genomic_DNA"/>
</dbReference>
<dbReference type="PANTHER" id="PTHR43046:SF12">
    <property type="entry name" value="GDP-MANNOSE MANNOSYL HYDROLASE"/>
    <property type="match status" value="1"/>
</dbReference>
<dbReference type="AlphaFoldDB" id="A0A3D8JUY0"/>
<comment type="similarity">
    <text evidence="4">Belongs to the Nudix hydrolase family.</text>
</comment>
<dbReference type="InterPro" id="IPR020476">
    <property type="entry name" value="Nudix_hydrolase"/>
</dbReference>
<evidence type="ECO:0000313" key="6">
    <source>
        <dbReference type="EMBL" id="RDU96933.1"/>
    </source>
</evidence>
<dbReference type="InterPro" id="IPR000086">
    <property type="entry name" value="NUDIX_hydrolase_dom"/>
</dbReference>
<dbReference type="Gene3D" id="3.90.79.10">
    <property type="entry name" value="Nucleoside Triphosphate Pyrophosphohydrolase"/>
    <property type="match status" value="1"/>
</dbReference>
<dbReference type="PANTHER" id="PTHR43046">
    <property type="entry name" value="GDP-MANNOSE MANNOSYL HYDROLASE"/>
    <property type="match status" value="1"/>
</dbReference>
<dbReference type="InterPro" id="IPR020084">
    <property type="entry name" value="NUDIX_hydrolase_CS"/>
</dbReference>
<organism evidence="6 7">
    <name type="scientific">Trinickia dinghuensis</name>
    <dbReference type="NCBI Taxonomy" id="2291023"/>
    <lineage>
        <taxon>Bacteria</taxon>
        <taxon>Pseudomonadati</taxon>
        <taxon>Pseudomonadota</taxon>
        <taxon>Betaproteobacteria</taxon>
        <taxon>Burkholderiales</taxon>
        <taxon>Burkholderiaceae</taxon>
        <taxon>Trinickia</taxon>
    </lineage>
</organism>
<evidence type="ECO:0000256" key="4">
    <source>
        <dbReference type="RuleBase" id="RU003476"/>
    </source>
</evidence>
<keyword evidence="3" id="KW-0460">Magnesium</keyword>
<feature type="domain" description="Nudix hydrolase" evidence="5">
    <location>
        <begin position="3"/>
        <end position="140"/>
    </location>
</feature>
<evidence type="ECO:0000259" key="5">
    <source>
        <dbReference type="PROSITE" id="PS51462"/>
    </source>
</evidence>
<keyword evidence="7" id="KW-1185">Reference proteome</keyword>
<keyword evidence="2 4" id="KW-0378">Hydrolase</keyword>
<dbReference type="InterPro" id="IPR015797">
    <property type="entry name" value="NUDIX_hydrolase-like_dom_sf"/>
</dbReference>
<dbReference type="PROSITE" id="PS00893">
    <property type="entry name" value="NUDIX_BOX"/>
    <property type="match status" value="1"/>
</dbReference>
<dbReference type="OrthoDB" id="5511555at2"/>
<protein>
    <submittedName>
        <fullName evidence="6">NUDIX hydrolase</fullName>
    </submittedName>
</protein>
<accession>A0A3D8JUY0</accession>
<evidence type="ECO:0000256" key="3">
    <source>
        <dbReference type="ARBA" id="ARBA00022842"/>
    </source>
</evidence>
<proteinExistence type="inferred from homology"/>
<dbReference type="RefSeq" id="WP_115535330.1">
    <property type="nucleotide sequence ID" value="NZ_QRGA01000011.1"/>
</dbReference>
<evidence type="ECO:0000313" key="7">
    <source>
        <dbReference type="Proteomes" id="UP000256838"/>
    </source>
</evidence>
<reference evidence="6 7" key="1">
    <citation type="submission" date="2018-08" db="EMBL/GenBank/DDBJ databases">
        <title>Paraburkholderia sp. DHOM06 isolated from forest soil.</title>
        <authorList>
            <person name="Gao Z.-H."/>
            <person name="Qiu L.-H."/>
        </authorList>
    </citation>
    <scope>NUCLEOTIDE SEQUENCE [LARGE SCALE GENOMIC DNA]</scope>
    <source>
        <strain evidence="6 7">DHOM06</strain>
    </source>
</reference>
<sequence>MSARTVSCGVVLLDRDGRVLLAHATETSHWDIPKGQGDPGETPIDAALRELREETGVVLAPERLRDLGRFAYRPEKDLHLFAVRVRDGEVDHSRCVCTSMFPSRRTGAPIPEMDAFRWVEPGEVGRFASHSLARLFATTLSLAELHRTL</sequence>
<evidence type="ECO:0000256" key="2">
    <source>
        <dbReference type="ARBA" id="ARBA00022801"/>
    </source>
</evidence>
<dbReference type="Proteomes" id="UP000256838">
    <property type="component" value="Unassembled WGS sequence"/>
</dbReference>